<evidence type="ECO:0000313" key="4">
    <source>
        <dbReference type="EMBL" id="ACZ31873.1"/>
    </source>
</evidence>
<dbReference type="InterPro" id="IPR036513">
    <property type="entry name" value="STAS_dom_sf"/>
</dbReference>
<dbReference type="EMBL" id="CP001821">
    <property type="protein sequence ID" value="ACZ31873.1"/>
    <property type="molecule type" value="Genomic_DNA"/>
</dbReference>
<evidence type="ECO:0000313" key="5">
    <source>
        <dbReference type="Proteomes" id="UP000002255"/>
    </source>
</evidence>
<evidence type="ECO:0000259" key="3">
    <source>
        <dbReference type="PROSITE" id="PS50801"/>
    </source>
</evidence>
<organism evidence="4 5">
    <name type="scientific">Xylanimonas cellulosilytica (strain DSM 15894 / JCM 12276 / CECT 5975 / KCTC 9989 / LMG 20990 / NBRC 107835 / XIL07)</name>
    <dbReference type="NCBI Taxonomy" id="446471"/>
    <lineage>
        <taxon>Bacteria</taxon>
        <taxon>Bacillati</taxon>
        <taxon>Actinomycetota</taxon>
        <taxon>Actinomycetes</taxon>
        <taxon>Micrococcales</taxon>
        <taxon>Promicromonosporaceae</taxon>
        <taxon>Xylanimonas</taxon>
    </lineage>
</organism>
<dbReference type="NCBIfam" id="TIGR00377">
    <property type="entry name" value="ant_ant_sig"/>
    <property type="match status" value="1"/>
</dbReference>
<dbReference type="STRING" id="446471.Xcel_2860"/>
<sequence length="113" mass="11309">MDTSTTTVDGVVVVTLTGKLDNTGSQTAQAALVPAIVPGGALVIDMTACDYVASSGLRVLLIAAKQAAMAGCRAVLCGVRPAVWDVIVMTGFEDVLAAYPTQADALSALAVAA</sequence>
<dbReference type="CDD" id="cd07043">
    <property type="entry name" value="STAS_anti-anti-sigma_factors"/>
    <property type="match status" value="1"/>
</dbReference>
<dbReference type="Gene3D" id="3.30.750.24">
    <property type="entry name" value="STAS domain"/>
    <property type="match status" value="1"/>
</dbReference>
<dbReference type="PANTHER" id="PTHR33495">
    <property type="entry name" value="ANTI-SIGMA FACTOR ANTAGONIST TM_1081-RELATED-RELATED"/>
    <property type="match status" value="1"/>
</dbReference>
<dbReference type="InterPro" id="IPR002645">
    <property type="entry name" value="STAS_dom"/>
</dbReference>
<dbReference type="Pfam" id="PF01740">
    <property type="entry name" value="STAS"/>
    <property type="match status" value="1"/>
</dbReference>
<proteinExistence type="inferred from homology"/>
<feature type="domain" description="STAS" evidence="3">
    <location>
        <begin position="1"/>
        <end position="109"/>
    </location>
</feature>
<dbReference type="OrthoDB" id="3177317at2"/>
<dbReference type="KEGG" id="xce:Xcel_2860"/>
<dbReference type="SUPFAM" id="SSF52091">
    <property type="entry name" value="SpoIIaa-like"/>
    <property type="match status" value="1"/>
</dbReference>
<accession>D1BYK1</accession>
<dbReference type="HOGENOM" id="CLU_115403_9_2_11"/>
<evidence type="ECO:0000256" key="2">
    <source>
        <dbReference type="RuleBase" id="RU003749"/>
    </source>
</evidence>
<reference evidence="4 5" key="2">
    <citation type="journal article" date="2010" name="Stand. Genomic Sci.">
        <title>Complete genome sequence of Xylanimonas cellulosilytica type strain (XIL07).</title>
        <authorList>
            <person name="Foster B."/>
            <person name="Pukall R."/>
            <person name="Abt B."/>
            <person name="Nolan M."/>
            <person name="Glavina Del Rio T."/>
            <person name="Chen F."/>
            <person name="Lucas S."/>
            <person name="Tice H."/>
            <person name="Pitluck S."/>
            <person name="Cheng J.-F."/>
            <person name="Chertkov O."/>
            <person name="Brettin T."/>
            <person name="Han C."/>
            <person name="Detter J.C."/>
            <person name="Bruce D."/>
            <person name="Goodwin L."/>
            <person name="Ivanova N."/>
            <person name="Mavromatis K."/>
            <person name="Pati A."/>
            <person name="Mikhailova N."/>
            <person name="Chen A."/>
            <person name="Palaniappan K."/>
            <person name="Land M."/>
            <person name="Hauser L."/>
            <person name="Chang Y.-J."/>
            <person name="Jeffries C.D."/>
            <person name="Chain P."/>
            <person name="Rohde M."/>
            <person name="Goeker M."/>
            <person name="Bristow J."/>
            <person name="Eisen J.A."/>
            <person name="Markowitz V."/>
            <person name="Hugenholtz P."/>
            <person name="Kyrpides N.C."/>
            <person name="Klenk H.-P."/>
            <person name="Lapidus A."/>
        </authorList>
    </citation>
    <scope>NUCLEOTIDE SEQUENCE [LARGE SCALE GENOMIC DNA]</scope>
    <source>
        <strain evidence="5">DSM 15894 / CECT 5975 / LMG 20990 / XIL07</strain>
    </source>
</reference>
<dbReference type="GO" id="GO:0043856">
    <property type="term" value="F:anti-sigma factor antagonist activity"/>
    <property type="evidence" value="ECO:0007669"/>
    <property type="project" value="InterPro"/>
</dbReference>
<name>D1BYK1_XYLCX</name>
<protein>
    <recommendedName>
        <fullName evidence="2">Anti-sigma factor antagonist</fullName>
    </recommendedName>
</protein>
<dbReference type="PROSITE" id="PS50801">
    <property type="entry name" value="STAS"/>
    <property type="match status" value="1"/>
</dbReference>
<dbReference type="RefSeq" id="WP_012879615.1">
    <property type="nucleotide sequence ID" value="NC_013530.1"/>
</dbReference>
<dbReference type="Proteomes" id="UP000002255">
    <property type="component" value="Chromosome"/>
</dbReference>
<evidence type="ECO:0000256" key="1">
    <source>
        <dbReference type="ARBA" id="ARBA00009013"/>
    </source>
</evidence>
<gene>
    <name evidence="4" type="ordered locus">Xcel_2860</name>
</gene>
<comment type="similarity">
    <text evidence="1 2">Belongs to the anti-sigma-factor antagonist family.</text>
</comment>
<keyword evidence="5" id="KW-1185">Reference proteome</keyword>
<dbReference type="InterPro" id="IPR003658">
    <property type="entry name" value="Anti-sigma_ant"/>
</dbReference>
<reference evidence="5" key="1">
    <citation type="submission" date="2009-11" db="EMBL/GenBank/DDBJ databases">
        <title>The complete chromosome of Xylanimonas cellulosilytica DSM 15894.</title>
        <authorList>
            <consortium name="US DOE Joint Genome Institute (JGI-PGF)"/>
            <person name="Lucas S."/>
            <person name="Copeland A."/>
            <person name="Lapidus A."/>
            <person name="Glavina del Rio T."/>
            <person name="Dalin E."/>
            <person name="Tice H."/>
            <person name="Bruce D."/>
            <person name="Goodwin L."/>
            <person name="Pitluck S."/>
            <person name="Kyrpides N."/>
            <person name="Mavromatis K."/>
            <person name="Ivanova N."/>
            <person name="Mikhailova N."/>
            <person name="Foster B."/>
            <person name="Clum A."/>
            <person name="Brettin T."/>
            <person name="Detter J.C."/>
            <person name="Han C."/>
            <person name="Larimer F."/>
            <person name="Land M."/>
            <person name="Hauser L."/>
            <person name="Markowitz V."/>
            <person name="Cheng J.F."/>
            <person name="Hugenholtz P."/>
            <person name="Woyke T."/>
            <person name="Wu D."/>
            <person name="Gehrich-Schroeter G."/>
            <person name="Schneider S."/>
            <person name="Pukall S.R."/>
            <person name="Klenk H.P."/>
            <person name="Eisen J.A."/>
        </authorList>
    </citation>
    <scope>NUCLEOTIDE SEQUENCE [LARGE SCALE GENOMIC DNA]</scope>
    <source>
        <strain evidence="5">DSM 15894 / CECT 5975 / LMG 20990 / XIL07</strain>
    </source>
</reference>
<dbReference type="AlphaFoldDB" id="D1BYK1"/>
<dbReference type="eggNOG" id="COG1366">
    <property type="taxonomic scope" value="Bacteria"/>
</dbReference>